<dbReference type="AlphaFoldDB" id="A0A7S4KKJ3"/>
<dbReference type="InterPro" id="IPR041489">
    <property type="entry name" value="PDZ_6"/>
</dbReference>
<feature type="compositionally biased region" description="Polar residues" evidence="4">
    <location>
        <begin position="107"/>
        <end position="119"/>
    </location>
</feature>
<reference evidence="6" key="1">
    <citation type="submission" date="2021-01" db="EMBL/GenBank/DDBJ databases">
        <authorList>
            <person name="Corre E."/>
            <person name="Pelletier E."/>
            <person name="Niang G."/>
            <person name="Scheremetjew M."/>
            <person name="Finn R."/>
            <person name="Kale V."/>
            <person name="Holt S."/>
            <person name="Cochrane G."/>
            <person name="Meng A."/>
            <person name="Brown T."/>
            <person name="Cohen L."/>
        </authorList>
    </citation>
    <scope>NUCLEOTIDE SEQUENCE</scope>
    <source>
        <strain evidence="6">CCMP 2712</strain>
    </source>
</reference>
<feature type="region of interest" description="Disordered" evidence="4">
    <location>
        <begin position="490"/>
        <end position="510"/>
    </location>
</feature>
<feature type="region of interest" description="Disordered" evidence="4">
    <location>
        <begin position="297"/>
        <end position="321"/>
    </location>
</feature>
<dbReference type="SUPFAM" id="SSF50156">
    <property type="entry name" value="PDZ domain-like"/>
    <property type="match status" value="2"/>
</dbReference>
<dbReference type="Pfam" id="PF17820">
    <property type="entry name" value="PDZ_6"/>
    <property type="match status" value="1"/>
</dbReference>
<dbReference type="GO" id="GO:0098887">
    <property type="term" value="P:neurotransmitter receptor transport, endosome to postsynaptic membrane"/>
    <property type="evidence" value="ECO:0007669"/>
    <property type="project" value="TreeGrafter"/>
</dbReference>
<evidence type="ECO:0000259" key="5">
    <source>
        <dbReference type="PROSITE" id="PS50106"/>
    </source>
</evidence>
<evidence type="ECO:0000256" key="1">
    <source>
        <dbReference type="ARBA" id="ARBA00004496"/>
    </source>
</evidence>
<evidence type="ECO:0000256" key="4">
    <source>
        <dbReference type="SAM" id="MobiDB-lite"/>
    </source>
</evidence>
<feature type="region of interest" description="Disordered" evidence="4">
    <location>
        <begin position="106"/>
        <end position="142"/>
    </location>
</feature>
<gene>
    <name evidence="6" type="ORF">GTHE00462_LOCUS14343</name>
</gene>
<keyword evidence="2" id="KW-0963">Cytoplasm</keyword>
<dbReference type="InterPro" id="IPR036034">
    <property type="entry name" value="PDZ_sf"/>
</dbReference>
<dbReference type="InterPro" id="IPR001478">
    <property type="entry name" value="PDZ"/>
</dbReference>
<accession>A0A7S4KKJ3</accession>
<protein>
    <recommendedName>
        <fullName evidence="5">PDZ domain-containing protein</fullName>
    </recommendedName>
</protein>
<proteinExistence type="predicted"/>
<feature type="domain" description="PDZ" evidence="5">
    <location>
        <begin position="298"/>
        <end position="372"/>
    </location>
</feature>
<evidence type="ECO:0000313" key="6">
    <source>
        <dbReference type="EMBL" id="CAE2297843.1"/>
    </source>
</evidence>
<dbReference type="Gene3D" id="2.30.42.10">
    <property type="match status" value="2"/>
</dbReference>
<sequence>MSSTTWSLIIARVDRMVDFVEDLPMVPSAPIVASTLRKCLASLSKSPAIPNSTLACQSSHDKAEVSFQLSPIHEEDDQDVVTPRIFTEFSNALCLPVISRLDEFMNSPDSTGSERNASTTDSDEAAHESEEATSQTSPSWSDEHDATKVTFKFLRQSKIFSRLSNLELQNFIVCCSLQRFCRGEKISFPIDWKRPATAMVIEGYVANGQGKPSKFVAGDVFGEKAAKGVLAAEGGSDTLICFFDPSSQSLRPFQSQLDRSCTWLSPQAAREASPKAQWSVKIDVSTKLDPDLDTSEVLATPRRDSSAQDSPPAGVGLLISSSDKGPAIDRIVAGSPAWHCKKLDVGDVVLRIDDEEVANCTVDTIHDKLEGTDGSQVSLTVRKAEGQEASIPLLRQHTASVPILFSRRGERIVVAQTQQRHLSNQLIPGDQILAVDSIPLHDLSSSDILGLLNGPVGSTVILDVRKGSLGFSSSKRVVLRRTEAINIRDHRSSSSPGFTPRSISFSPRSPTLASALKSPKALFEFR</sequence>
<dbReference type="PANTHER" id="PTHR46227:SF2">
    <property type="entry name" value="FI03335P"/>
    <property type="match status" value="1"/>
</dbReference>
<feature type="compositionally biased region" description="Polar residues" evidence="4">
    <location>
        <begin position="493"/>
        <end position="510"/>
    </location>
</feature>
<keyword evidence="3" id="KW-0677">Repeat</keyword>
<evidence type="ECO:0000256" key="2">
    <source>
        <dbReference type="ARBA" id="ARBA00022490"/>
    </source>
</evidence>
<dbReference type="PROSITE" id="PS50106">
    <property type="entry name" value="PDZ"/>
    <property type="match status" value="1"/>
</dbReference>
<dbReference type="GO" id="GO:0005737">
    <property type="term" value="C:cytoplasm"/>
    <property type="evidence" value="ECO:0007669"/>
    <property type="project" value="UniProtKB-SubCell"/>
</dbReference>
<dbReference type="SMART" id="SM00228">
    <property type="entry name" value="PDZ"/>
    <property type="match status" value="2"/>
</dbReference>
<dbReference type="EMBL" id="HBKN01018185">
    <property type="protein sequence ID" value="CAE2297843.1"/>
    <property type="molecule type" value="Transcribed_RNA"/>
</dbReference>
<organism evidence="6">
    <name type="scientific">Guillardia theta</name>
    <name type="common">Cryptophyte</name>
    <name type="synonym">Cryptomonas phi</name>
    <dbReference type="NCBI Taxonomy" id="55529"/>
    <lineage>
        <taxon>Eukaryota</taxon>
        <taxon>Cryptophyceae</taxon>
        <taxon>Pyrenomonadales</taxon>
        <taxon>Geminigeraceae</taxon>
        <taxon>Guillardia</taxon>
    </lineage>
</organism>
<dbReference type="InterPro" id="IPR043545">
    <property type="entry name" value="GRIP1/2"/>
</dbReference>
<name>A0A7S4KKJ3_GUITH</name>
<dbReference type="PANTHER" id="PTHR46227">
    <property type="entry name" value="GLUTAMATE RECEPTOR-INTERACTING PROTEIN GRIP"/>
    <property type="match status" value="1"/>
</dbReference>
<evidence type="ECO:0000256" key="3">
    <source>
        <dbReference type="ARBA" id="ARBA00022737"/>
    </source>
</evidence>
<comment type="subcellular location">
    <subcellularLocation>
        <location evidence="1">Cytoplasm</location>
    </subcellularLocation>
</comment>